<evidence type="ECO:0000256" key="1">
    <source>
        <dbReference type="SAM" id="Phobius"/>
    </source>
</evidence>
<reference evidence="3 6" key="2">
    <citation type="submission" date="2018-12" db="EMBL/GenBank/DDBJ databases">
        <authorList>
            <person name="Wang H."/>
            <person name="Peng S."/>
            <person name="Yu X."/>
            <person name="Li X."/>
        </authorList>
    </citation>
    <scope>NUCLEOTIDE SEQUENCE [LARGE SCALE GENOMIC DNA]</scope>
    <source>
        <strain evidence="3 6">PFYN01</strain>
    </source>
</reference>
<sequence length="213" mass="24442">MKHKGKISGLLLGNTVAVTEWIALQDVITKLDSRSFYTVFIIYILQMVLSYYFGHWYDKRANENTDAEVGGMASNDFVVDFFEKVAALSERDAHNITVYILSVKEWKELKDTVQEKKLEVLVQKLESTIVKTIRKGDVVTKWDENKYVIVAIDNGHEKSTITNRLMKNIESEIENGLLSMDLLFGAASYPIEGKTFEELLRKAQNQLYQHRGL</sequence>
<keyword evidence="6" id="KW-1185">Reference proteome</keyword>
<feature type="transmembrane region" description="Helical" evidence="1">
    <location>
        <begin position="36"/>
        <end position="54"/>
    </location>
</feature>
<evidence type="ECO:0000313" key="3">
    <source>
        <dbReference type="EMBL" id="AZQ46520.1"/>
    </source>
</evidence>
<feature type="domain" description="GGDEF" evidence="2">
    <location>
        <begin position="94"/>
        <end position="213"/>
    </location>
</feature>
<dbReference type="InterPro" id="IPR029787">
    <property type="entry name" value="Nucleotide_cyclase"/>
</dbReference>
<proteinExistence type="predicted"/>
<keyword evidence="1" id="KW-1133">Transmembrane helix</keyword>
<gene>
    <name evidence="4" type="ORF">BAU25_16565</name>
    <name evidence="3" type="ORF">EJW27_07395</name>
</gene>
<dbReference type="InterPro" id="IPR000160">
    <property type="entry name" value="GGDEF_dom"/>
</dbReference>
<dbReference type="Gene3D" id="3.30.70.270">
    <property type="match status" value="1"/>
</dbReference>
<evidence type="ECO:0000259" key="2">
    <source>
        <dbReference type="PROSITE" id="PS50887"/>
    </source>
</evidence>
<name>A0A1J9U7N4_9BACI</name>
<dbReference type="Proteomes" id="UP000181873">
    <property type="component" value="Unassembled WGS sequence"/>
</dbReference>
<dbReference type="EMBL" id="CP034548">
    <property type="protein sequence ID" value="AZQ46520.1"/>
    <property type="molecule type" value="Genomic_DNA"/>
</dbReference>
<accession>A0A1J9U7N4</accession>
<evidence type="ECO:0000313" key="6">
    <source>
        <dbReference type="Proteomes" id="UP000272492"/>
    </source>
</evidence>
<dbReference type="RefSeq" id="WP_048530754.1">
    <property type="nucleotide sequence ID" value="NZ_CBCSIO010000006.1"/>
</dbReference>
<reference evidence="4 5" key="1">
    <citation type="submission" date="2016-06" db="EMBL/GenBank/DDBJ databases">
        <title>First insights into the genetic diversity and population structure of in the Bacillus cereus group bacteria from diverse marine environments.</title>
        <authorList>
            <person name="Liu Y."/>
            <person name="Lai Q."/>
            <person name="Shao Z."/>
        </authorList>
    </citation>
    <scope>NUCLEOTIDE SEQUENCE [LARGE SCALE GENOMIC DNA]</scope>
    <source>
        <strain evidence="4 5">N35-10-2</strain>
    </source>
</reference>
<evidence type="ECO:0000313" key="4">
    <source>
        <dbReference type="EMBL" id="OJD59628.1"/>
    </source>
</evidence>
<dbReference type="SUPFAM" id="SSF55073">
    <property type="entry name" value="Nucleotide cyclase"/>
    <property type="match status" value="1"/>
</dbReference>
<dbReference type="AlphaFoldDB" id="A0A1J9U7N4"/>
<dbReference type="PROSITE" id="PS50887">
    <property type="entry name" value="GGDEF"/>
    <property type="match status" value="1"/>
</dbReference>
<dbReference type="Pfam" id="PF00990">
    <property type="entry name" value="GGDEF"/>
    <property type="match status" value="1"/>
</dbReference>
<dbReference type="NCBIfam" id="TIGR00254">
    <property type="entry name" value="GGDEF"/>
    <property type="match status" value="1"/>
</dbReference>
<dbReference type="InterPro" id="IPR043128">
    <property type="entry name" value="Rev_trsase/Diguanyl_cyclase"/>
</dbReference>
<dbReference type="EMBL" id="MAOE01000111">
    <property type="protein sequence ID" value="OJD59628.1"/>
    <property type="molecule type" value="Genomic_DNA"/>
</dbReference>
<keyword evidence="1" id="KW-0472">Membrane</keyword>
<dbReference type="GeneID" id="83637706"/>
<keyword evidence="1" id="KW-0812">Transmembrane</keyword>
<dbReference type="Proteomes" id="UP000272492">
    <property type="component" value="Chromosome"/>
</dbReference>
<organism evidence="4 5">
    <name type="scientific">Bacillus albus</name>
    <dbReference type="NCBI Taxonomy" id="2026189"/>
    <lineage>
        <taxon>Bacteria</taxon>
        <taxon>Bacillati</taxon>
        <taxon>Bacillota</taxon>
        <taxon>Bacilli</taxon>
        <taxon>Bacillales</taxon>
        <taxon>Bacillaceae</taxon>
        <taxon>Bacillus</taxon>
        <taxon>Bacillus cereus group</taxon>
    </lineage>
</organism>
<feature type="transmembrane region" description="Helical" evidence="1">
    <location>
        <begin position="7"/>
        <end position="24"/>
    </location>
</feature>
<evidence type="ECO:0000313" key="5">
    <source>
        <dbReference type="Proteomes" id="UP000181873"/>
    </source>
</evidence>
<protein>
    <submittedName>
        <fullName evidence="4">Diguanylate cyclase</fullName>
    </submittedName>
</protein>